<name>K5XDM4_PHACS</name>
<evidence type="ECO:0000256" key="4">
    <source>
        <dbReference type="ARBA" id="ARBA00023136"/>
    </source>
</evidence>
<evidence type="ECO:0000256" key="6">
    <source>
        <dbReference type="SAM" id="MobiDB-lite"/>
    </source>
</evidence>
<dbReference type="AlphaFoldDB" id="K5XDM4"/>
<gene>
    <name evidence="8" type="ORF">PHACADRAFT_190271</name>
</gene>
<dbReference type="RefSeq" id="XP_007390565.1">
    <property type="nucleotide sequence ID" value="XM_007390503.1"/>
</dbReference>
<dbReference type="KEGG" id="pco:PHACADRAFT_190271"/>
<evidence type="ECO:0000256" key="5">
    <source>
        <dbReference type="ARBA" id="ARBA00023242"/>
    </source>
</evidence>
<dbReference type="GO" id="GO:0005637">
    <property type="term" value="C:nuclear inner membrane"/>
    <property type="evidence" value="ECO:0007669"/>
    <property type="project" value="UniProtKB-SubCell"/>
</dbReference>
<dbReference type="OrthoDB" id="5966927at2759"/>
<evidence type="ECO:0000313" key="8">
    <source>
        <dbReference type="EMBL" id="EKM61132.1"/>
    </source>
</evidence>
<accession>K5XDM4</accession>
<proteinExistence type="predicted"/>
<evidence type="ECO:0000256" key="1">
    <source>
        <dbReference type="ARBA" id="ARBA00004473"/>
    </source>
</evidence>
<evidence type="ECO:0000259" key="7">
    <source>
        <dbReference type="Pfam" id="PF09779"/>
    </source>
</evidence>
<evidence type="ECO:0000256" key="3">
    <source>
        <dbReference type="ARBA" id="ARBA00022989"/>
    </source>
</evidence>
<keyword evidence="2" id="KW-0812">Transmembrane</keyword>
<keyword evidence="4" id="KW-0472">Membrane</keyword>
<protein>
    <recommendedName>
        <fullName evidence="7">Ima1 N-terminal domain-containing protein</fullName>
    </recommendedName>
</protein>
<feature type="domain" description="Ima1 N-terminal" evidence="7">
    <location>
        <begin position="1"/>
        <end position="55"/>
    </location>
</feature>
<organism evidence="8 9">
    <name type="scientific">Phanerochaete carnosa (strain HHB-10118-sp)</name>
    <name type="common">White-rot fungus</name>
    <name type="synonym">Peniophora carnosa</name>
    <dbReference type="NCBI Taxonomy" id="650164"/>
    <lineage>
        <taxon>Eukaryota</taxon>
        <taxon>Fungi</taxon>
        <taxon>Dikarya</taxon>
        <taxon>Basidiomycota</taxon>
        <taxon>Agaricomycotina</taxon>
        <taxon>Agaricomycetes</taxon>
        <taxon>Polyporales</taxon>
        <taxon>Phanerochaetaceae</taxon>
        <taxon>Phanerochaete</taxon>
    </lineage>
</organism>
<keyword evidence="3" id="KW-1133">Transmembrane helix</keyword>
<reference evidence="8 9" key="1">
    <citation type="journal article" date="2012" name="BMC Genomics">
        <title>Comparative genomics of the white-rot fungi, Phanerochaete carnosa and P. chrysosporium, to elucidate the genetic basis of the distinct wood types they colonize.</title>
        <authorList>
            <person name="Suzuki H."/>
            <person name="MacDonald J."/>
            <person name="Syed K."/>
            <person name="Salamov A."/>
            <person name="Hori C."/>
            <person name="Aerts A."/>
            <person name="Henrissat B."/>
            <person name="Wiebenga A."/>
            <person name="vanKuyk P.A."/>
            <person name="Barry K."/>
            <person name="Lindquist E."/>
            <person name="LaButti K."/>
            <person name="Lapidus A."/>
            <person name="Lucas S."/>
            <person name="Coutinho P."/>
            <person name="Gong Y."/>
            <person name="Samejima M."/>
            <person name="Mahadevan R."/>
            <person name="Abou-Zaid M."/>
            <person name="de Vries R.P."/>
            <person name="Igarashi K."/>
            <person name="Yadav J.S."/>
            <person name="Grigoriev I.V."/>
            <person name="Master E.R."/>
        </authorList>
    </citation>
    <scope>NUCLEOTIDE SEQUENCE [LARGE SCALE GENOMIC DNA]</scope>
    <source>
        <strain evidence="8 9">HHB-10118-sp</strain>
    </source>
</reference>
<dbReference type="Pfam" id="PF09779">
    <property type="entry name" value="Ima1_N"/>
    <property type="match status" value="1"/>
</dbReference>
<feature type="region of interest" description="Disordered" evidence="6">
    <location>
        <begin position="1"/>
        <end position="24"/>
    </location>
</feature>
<evidence type="ECO:0000256" key="2">
    <source>
        <dbReference type="ARBA" id="ARBA00022692"/>
    </source>
</evidence>
<dbReference type="HOGENOM" id="CLU_2251004_0_0_1"/>
<dbReference type="Proteomes" id="UP000008370">
    <property type="component" value="Unassembled WGS sequence"/>
</dbReference>
<dbReference type="InParanoid" id="K5XDM4"/>
<dbReference type="STRING" id="650164.K5XDM4"/>
<sequence length="104" mass="11673">MHDESLNKRSFAKRASPRKDRLPMSYGTPVFCHTCQTNQMLISNLLSNYLPSPDNTPGCPNNFLPTAPPSKNAIHQSALTAYLPLKKKSDDEIKWHVPMLSACF</sequence>
<evidence type="ECO:0000313" key="9">
    <source>
        <dbReference type="Proteomes" id="UP000008370"/>
    </source>
</evidence>
<dbReference type="EMBL" id="JH930468">
    <property type="protein sequence ID" value="EKM61132.1"/>
    <property type="molecule type" value="Genomic_DNA"/>
</dbReference>
<dbReference type="GeneID" id="18910666"/>
<comment type="subcellular location">
    <subcellularLocation>
        <location evidence="1">Nucleus inner membrane</location>
        <topology evidence="1">Multi-pass membrane protein</topology>
    </subcellularLocation>
</comment>
<keyword evidence="9" id="KW-1185">Reference proteome</keyword>
<keyword evidence="5" id="KW-0539">Nucleus</keyword>
<dbReference type="InterPro" id="IPR018617">
    <property type="entry name" value="Ima1_N"/>
</dbReference>